<evidence type="ECO:0000256" key="1">
    <source>
        <dbReference type="SAM" id="Phobius"/>
    </source>
</evidence>
<gene>
    <name evidence="2" type="ORF">CRG98_045060</name>
</gene>
<evidence type="ECO:0000313" key="3">
    <source>
        <dbReference type="Proteomes" id="UP000233551"/>
    </source>
</evidence>
<keyword evidence="3" id="KW-1185">Reference proteome</keyword>
<feature type="transmembrane region" description="Helical" evidence="1">
    <location>
        <begin position="23"/>
        <end position="44"/>
    </location>
</feature>
<keyword evidence="1" id="KW-1133">Transmembrane helix</keyword>
<feature type="non-terminal residue" evidence="2">
    <location>
        <position position="120"/>
    </location>
</feature>
<name>A0A2I0HSF3_PUNGR</name>
<keyword evidence="1" id="KW-0812">Transmembrane</keyword>
<proteinExistence type="predicted"/>
<dbReference type="Proteomes" id="UP000233551">
    <property type="component" value="Unassembled WGS sequence"/>
</dbReference>
<comment type="caution">
    <text evidence="2">The sequence shown here is derived from an EMBL/GenBank/DDBJ whole genome shotgun (WGS) entry which is preliminary data.</text>
</comment>
<reference evidence="2 3" key="1">
    <citation type="submission" date="2017-11" db="EMBL/GenBank/DDBJ databases">
        <title>De-novo sequencing of pomegranate (Punica granatum L.) genome.</title>
        <authorList>
            <person name="Akparov Z."/>
            <person name="Amiraslanov A."/>
            <person name="Hajiyeva S."/>
            <person name="Abbasov M."/>
            <person name="Kaur K."/>
            <person name="Hamwieh A."/>
            <person name="Solovyev V."/>
            <person name="Salamov A."/>
            <person name="Braich B."/>
            <person name="Kosarev P."/>
            <person name="Mahmoud A."/>
            <person name="Hajiyev E."/>
            <person name="Babayeva S."/>
            <person name="Izzatullayeva V."/>
            <person name="Mammadov A."/>
            <person name="Mammadov A."/>
            <person name="Sharifova S."/>
            <person name="Ojaghi J."/>
            <person name="Eynullazada K."/>
            <person name="Bayramov B."/>
            <person name="Abdulazimova A."/>
            <person name="Shahmuradov I."/>
        </authorList>
    </citation>
    <scope>NUCLEOTIDE SEQUENCE [LARGE SCALE GENOMIC DNA]</scope>
    <source>
        <strain evidence="3">cv. AG2017</strain>
        <tissue evidence="2">Leaf</tissue>
    </source>
</reference>
<dbReference type="EMBL" id="PGOL01005841">
    <property type="protein sequence ID" value="PKI34523.1"/>
    <property type="molecule type" value="Genomic_DNA"/>
</dbReference>
<protein>
    <submittedName>
        <fullName evidence="2">Uncharacterized protein</fullName>
    </submittedName>
</protein>
<dbReference type="AlphaFoldDB" id="A0A2I0HSF3"/>
<organism evidence="2 3">
    <name type="scientific">Punica granatum</name>
    <name type="common">Pomegranate</name>
    <dbReference type="NCBI Taxonomy" id="22663"/>
    <lineage>
        <taxon>Eukaryota</taxon>
        <taxon>Viridiplantae</taxon>
        <taxon>Streptophyta</taxon>
        <taxon>Embryophyta</taxon>
        <taxon>Tracheophyta</taxon>
        <taxon>Spermatophyta</taxon>
        <taxon>Magnoliopsida</taxon>
        <taxon>eudicotyledons</taxon>
        <taxon>Gunneridae</taxon>
        <taxon>Pentapetalae</taxon>
        <taxon>rosids</taxon>
        <taxon>malvids</taxon>
        <taxon>Myrtales</taxon>
        <taxon>Lythraceae</taxon>
        <taxon>Punica</taxon>
    </lineage>
</organism>
<keyword evidence="1" id="KW-0472">Membrane</keyword>
<sequence>MARGRWKPVAIKEGSTSPFPISVLRGLLFASWFGHLLLILPFSFTKYPIIKRAKGINSIYGSCFQLLLPPSLCTAPLLLPYNYHYLRRELPAGAVLGSVLPSRVEVRVRGPPPFIQFSWR</sequence>
<evidence type="ECO:0000313" key="2">
    <source>
        <dbReference type="EMBL" id="PKI34523.1"/>
    </source>
</evidence>
<accession>A0A2I0HSF3</accession>